<dbReference type="HOGENOM" id="CLU_578094_0_0_1"/>
<name>Q24FN8_TETTS</name>
<proteinExistence type="predicted"/>
<dbReference type="InParanoid" id="Q24FN8"/>
<dbReference type="EMBL" id="GG662270">
    <property type="protein sequence ID" value="EAS06606.1"/>
    <property type="molecule type" value="Genomic_DNA"/>
</dbReference>
<accession>Q24FN8</accession>
<evidence type="ECO:0000313" key="2">
    <source>
        <dbReference type="EMBL" id="EAS06606.1"/>
    </source>
</evidence>
<keyword evidence="3" id="KW-1185">Reference proteome</keyword>
<dbReference type="Proteomes" id="UP000009168">
    <property type="component" value="Unassembled WGS sequence"/>
</dbReference>
<protein>
    <submittedName>
        <fullName evidence="2">Uncharacterized protein</fullName>
    </submittedName>
</protein>
<organism evidence="2 3">
    <name type="scientific">Tetrahymena thermophila (strain SB210)</name>
    <dbReference type="NCBI Taxonomy" id="312017"/>
    <lineage>
        <taxon>Eukaryota</taxon>
        <taxon>Sar</taxon>
        <taxon>Alveolata</taxon>
        <taxon>Ciliophora</taxon>
        <taxon>Intramacronucleata</taxon>
        <taxon>Oligohymenophorea</taxon>
        <taxon>Hymenostomatida</taxon>
        <taxon>Tetrahymenina</taxon>
        <taxon>Tetrahymenidae</taxon>
        <taxon>Tetrahymena</taxon>
    </lineage>
</organism>
<reference evidence="3" key="1">
    <citation type="journal article" date="2006" name="PLoS Biol.">
        <title>Macronuclear genome sequence of the ciliate Tetrahymena thermophila, a model eukaryote.</title>
        <authorList>
            <person name="Eisen J.A."/>
            <person name="Coyne R.S."/>
            <person name="Wu M."/>
            <person name="Wu D."/>
            <person name="Thiagarajan M."/>
            <person name="Wortman J.R."/>
            <person name="Badger J.H."/>
            <person name="Ren Q."/>
            <person name="Amedeo P."/>
            <person name="Jones K.M."/>
            <person name="Tallon L.J."/>
            <person name="Delcher A.L."/>
            <person name="Salzberg S.L."/>
            <person name="Silva J.C."/>
            <person name="Haas B.J."/>
            <person name="Majoros W.H."/>
            <person name="Farzad M."/>
            <person name="Carlton J.M."/>
            <person name="Smith R.K. Jr."/>
            <person name="Garg J."/>
            <person name="Pearlman R.E."/>
            <person name="Karrer K.M."/>
            <person name="Sun L."/>
            <person name="Manning G."/>
            <person name="Elde N.C."/>
            <person name="Turkewitz A.P."/>
            <person name="Asai D.J."/>
            <person name="Wilkes D.E."/>
            <person name="Wang Y."/>
            <person name="Cai H."/>
            <person name="Collins K."/>
            <person name="Stewart B.A."/>
            <person name="Lee S.R."/>
            <person name="Wilamowska K."/>
            <person name="Weinberg Z."/>
            <person name="Ruzzo W.L."/>
            <person name="Wloga D."/>
            <person name="Gaertig J."/>
            <person name="Frankel J."/>
            <person name="Tsao C.-C."/>
            <person name="Gorovsky M.A."/>
            <person name="Keeling P.J."/>
            <person name="Waller R.F."/>
            <person name="Patron N.J."/>
            <person name="Cherry J.M."/>
            <person name="Stover N.A."/>
            <person name="Krieger C.J."/>
            <person name="del Toro C."/>
            <person name="Ryder H.F."/>
            <person name="Williamson S.C."/>
            <person name="Barbeau R.A."/>
            <person name="Hamilton E.P."/>
            <person name="Orias E."/>
        </authorList>
    </citation>
    <scope>NUCLEOTIDE SEQUENCE [LARGE SCALE GENOMIC DNA]</scope>
    <source>
        <strain evidence="3">SB210</strain>
    </source>
</reference>
<gene>
    <name evidence="2" type="ORF">TTHERM_01073500</name>
</gene>
<dbReference type="GeneID" id="7837421"/>
<dbReference type="AlphaFoldDB" id="Q24FN8"/>
<feature type="region of interest" description="Disordered" evidence="1">
    <location>
        <begin position="276"/>
        <end position="295"/>
    </location>
</feature>
<dbReference type="KEGG" id="tet:TTHERM_01073500"/>
<evidence type="ECO:0000313" key="3">
    <source>
        <dbReference type="Proteomes" id="UP000009168"/>
    </source>
</evidence>
<sequence length="473" mass="54832">MEISEEEAIKNLNDVSNLWFSSDCVDINLKSLSNNLASMSEETNYSRAKCLKYQGRKSQELKRPMSQQRQSSAICQRKRHSFSIYQDNSFLYDFQNSNQKNFSKPASTNEILNYSQSQFQNSIEHSSRSSYYVDSGSQQYNKFLKNSFSKANEFLGNLTGTGTQQTKREQLENYQKILEKDRQSKEQQQQQQQLIVYGNSNNCENSYQESEGRVVLSCIKNKNKEKKSLDQQQRQLQCRTSVNISQNNSNSDISNNILNTNQASKNDIFYSSQTNFNSQKKQQTATQNSFRPSKNSSHYFQKVLDKQQNQKNQCTPQNQLQINQKENLNQSFVQSNNQKDENNINNNKPQLTSYKANEFIENCPQFLVKLKSRFSRAPSFYRKNTPIKNSISQQNNNISINPSRKDLLVGNVLNPKNIYNQNNTQNQNQDQQHLQNSFYSSNPTLSFLQIIPTQINNSNQNKNSTNKVWVKGN</sequence>
<dbReference type="RefSeq" id="XP_001026851.1">
    <property type="nucleotide sequence ID" value="XM_001026851.1"/>
</dbReference>
<evidence type="ECO:0000256" key="1">
    <source>
        <dbReference type="SAM" id="MobiDB-lite"/>
    </source>
</evidence>